<dbReference type="Proteomes" id="UP001230649">
    <property type="component" value="Unassembled WGS sequence"/>
</dbReference>
<reference evidence="1" key="1">
    <citation type="submission" date="2023-04" db="EMBL/GenBank/DDBJ databases">
        <title>Draft Genome sequencing of Naganishia species isolated from polar environments using Oxford Nanopore Technology.</title>
        <authorList>
            <person name="Leo P."/>
            <person name="Venkateswaran K."/>
        </authorList>
    </citation>
    <scope>NUCLEOTIDE SEQUENCE</scope>
    <source>
        <strain evidence="1">MNA-CCFEE 5262</strain>
    </source>
</reference>
<gene>
    <name evidence="1" type="ORF">QFC20_004370</name>
</gene>
<accession>A0ACC2W027</accession>
<proteinExistence type="predicted"/>
<keyword evidence="2" id="KW-1185">Reference proteome</keyword>
<evidence type="ECO:0000313" key="1">
    <source>
        <dbReference type="EMBL" id="KAJ9105084.1"/>
    </source>
</evidence>
<name>A0ACC2W027_9TREE</name>
<sequence length="683" mass="75694">MKVLGLLSGGKDSCYNLMHCIANGHEVVALATLVPEEGIDELDSYLYQSVGTSLVTLIAKAMRLPLYRRTITGKPVHLESTYGSRTKDRSKQAEETPRKNDGIEGDETEDLDALLHQVKADFPDLQGISTGAILSTYQRTRIEHVASRPSLGLTCLCYLWQRPEAELVDEMLGSGLRAVLMKVAGLGLKVEDVGKELSVMRPKLARLEELYGSHVAGEGGEYETITIDCPLFQESIQFEEAETIVTDPSPVAYYRVKKASLAPKEGYKPPTQAELRDILRIDEEQIEGMSRYDEQSEELLDTIPEQAREGDDVDPTSTLAPAAARTVSFGRQENWFSFSVESETRGDETIEEEVTRCFECLVESLQSRGLSLTQIQHQNFLLANMDDFPRANKAYSSFFGSSPPSRACVSVVLPSNQRVRLEAMGYDDSQLPERSGLGRSALHVQSISYWAPANIGPYSQAVMVGHRLTIAGQIGLIPPTLTLPSPRSFAEEAVLSLQHVRRIIAVLRSSSTAGGGWEGWVEGVICWYKRSNDLPLARSLWTVHASTNGYDKTPIIFVQVPQLPKDALVEWQFAVHTGRRVTPVLNDDEEDPVVSRHQCYEDDGYDGAMMDSILGRSHFAVHSFEGDSQSEYSTMHRYRTKKSTTLRDTLGAKSPAAITMVPVLAVIGIKDEHNRFSIVVYGQ</sequence>
<organism evidence="1 2">
    <name type="scientific">Naganishia adeliensis</name>
    <dbReference type="NCBI Taxonomy" id="92952"/>
    <lineage>
        <taxon>Eukaryota</taxon>
        <taxon>Fungi</taxon>
        <taxon>Dikarya</taxon>
        <taxon>Basidiomycota</taxon>
        <taxon>Agaricomycotina</taxon>
        <taxon>Tremellomycetes</taxon>
        <taxon>Filobasidiales</taxon>
        <taxon>Filobasidiaceae</taxon>
        <taxon>Naganishia</taxon>
    </lineage>
</organism>
<comment type="caution">
    <text evidence="1">The sequence shown here is derived from an EMBL/GenBank/DDBJ whole genome shotgun (WGS) entry which is preliminary data.</text>
</comment>
<evidence type="ECO:0000313" key="2">
    <source>
        <dbReference type="Proteomes" id="UP001230649"/>
    </source>
</evidence>
<dbReference type="EMBL" id="JASBWS010000050">
    <property type="protein sequence ID" value="KAJ9105084.1"/>
    <property type="molecule type" value="Genomic_DNA"/>
</dbReference>
<protein>
    <submittedName>
        <fullName evidence="1">Uncharacterized protein</fullName>
    </submittedName>
</protein>